<evidence type="ECO:0000313" key="3">
    <source>
        <dbReference type="Proteomes" id="UP000323632"/>
    </source>
</evidence>
<name>A0A5M6CSS2_9BACT</name>
<proteinExistence type="predicted"/>
<evidence type="ECO:0000256" key="1">
    <source>
        <dbReference type="SAM" id="MobiDB-lite"/>
    </source>
</evidence>
<reference evidence="2 3" key="1">
    <citation type="submission" date="2019-09" db="EMBL/GenBank/DDBJ databases">
        <title>Genome sequence and assembly of Taibaiella sp.</title>
        <authorList>
            <person name="Chhetri G."/>
        </authorList>
    </citation>
    <scope>NUCLEOTIDE SEQUENCE [LARGE SCALE GENOMIC DNA]</scope>
    <source>
        <strain evidence="2 3">KVB11</strain>
    </source>
</reference>
<keyword evidence="3" id="KW-1185">Reference proteome</keyword>
<dbReference type="AlphaFoldDB" id="A0A5M6CSS2"/>
<dbReference type="Proteomes" id="UP000323632">
    <property type="component" value="Unassembled WGS sequence"/>
</dbReference>
<feature type="region of interest" description="Disordered" evidence="1">
    <location>
        <begin position="31"/>
        <end position="51"/>
    </location>
</feature>
<organism evidence="2 3">
    <name type="scientific">Taibaiella lutea</name>
    <dbReference type="NCBI Taxonomy" id="2608001"/>
    <lineage>
        <taxon>Bacteria</taxon>
        <taxon>Pseudomonadati</taxon>
        <taxon>Bacteroidota</taxon>
        <taxon>Chitinophagia</taxon>
        <taxon>Chitinophagales</taxon>
        <taxon>Chitinophagaceae</taxon>
        <taxon>Taibaiella</taxon>
    </lineage>
</organism>
<dbReference type="RefSeq" id="WP_150031579.1">
    <property type="nucleotide sequence ID" value="NZ_VWSH01000001.1"/>
</dbReference>
<evidence type="ECO:0008006" key="4">
    <source>
        <dbReference type="Google" id="ProtNLM"/>
    </source>
</evidence>
<dbReference type="Pfam" id="PF04202">
    <property type="entry name" value="Mfp-3"/>
    <property type="match status" value="1"/>
</dbReference>
<dbReference type="PROSITE" id="PS51257">
    <property type="entry name" value="PROKAR_LIPOPROTEIN"/>
    <property type="match status" value="1"/>
</dbReference>
<evidence type="ECO:0000313" key="2">
    <source>
        <dbReference type="EMBL" id="KAA5537002.1"/>
    </source>
</evidence>
<comment type="caution">
    <text evidence="2">The sequence shown here is derived from an EMBL/GenBank/DDBJ whole genome shotgun (WGS) entry which is preliminary data.</text>
</comment>
<accession>A0A5M6CSS2</accession>
<dbReference type="EMBL" id="VWSH01000001">
    <property type="protein sequence ID" value="KAA5537002.1"/>
    <property type="molecule type" value="Genomic_DNA"/>
</dbReference>
<gene>
    <name evidence="2" type="ORF">F0919_04845</name>
</gene>
<sequence length="51" mass="5753">MKRKNWFSLVALALILSFALSSCYVGYYGPRRGYGGRPHHHHGGYHGGGYR</sequence>
<protein>
    <recommendedName>
        <fullName evidence="4">Lipoprotein</fullName>
    </recommendedName>
</protein>
<dbReference type="InterPro" id="IPR007328">
    <property type="entry name" value="Mfp-3"/>
</dbReference>